<feature type="domain" description="RNA polymerase sigma factor 70 region 4 type 2" evidence="7">
    <location>
        <begin position="103"/>
        <end position="155"/>
    </location>
</feature>
<comment type="similarity">
    <text evidence="1">Belongs to the sigma-70 factor family. ECF subfamily.</text>
</comment>
<dbReference type="SUPFAM" id="SSF88946">
    <property type="entry name" value="Sigma2 domain of RNA polymerase sigma factors"/>
    <property type="match status" value="1"/>
</dbReference>
<dbReference type="EMBL" id="DMAI01000115">
    <property type="protein sequence ID" value="HAE47198.1"/>
    <property type="molecule type" value="Genomic_DNA"/>
</dbReference>
<dbReference type="Proteomes" id="UP000257706">
    <property type="component" value="Unassembled WGS sequence"/>
</dbReference>
<keyword evidence="4" id="KW-0804">Transcription</keyword>
<dbReference type="InterPro" id="IPR013249">
    <property type="entry name" value="RNA_pol_sigma70_r4_t2"/>
</dbReference>
<evidence type="ECO:0000313" key="11">
    <source>
        <dbReference type="Proteomes" id="UP000257706"/>
    </source>
</evidence>
<evidence type="ECO:0000259" key="7">
    <source>
        <dbReference type="Pfam" id="PF08281"/>
    </source>
</evidence>
<evidence type="ECO:0000256" key="3">
    <source>
        <dbReference type="ARBA" id="ARBA00023082"/>
    </source>
</evidence>
<reference evidence="9 10" key="1">
    <citation type="submission" date="2015-12" db="EMBL/GenBank/DDBJ databases">
        <title>Genome sequence of Tistrella mobilis MCCC 1A02139.</title>
        <authorList>
            <person name="Lu L."/>
            <person name="Lai Q."/>
            <person name="Shao Z."/>
            <person name="Qian P."/>
        </authorList>
    </citation>
    <scope>NUCLEOTIDE SEQUENCE [LARGE SCALE GENOMIC DNA]</scope>
    <source>
        <strain evidence="9 10">MCCC 1A02139</strain>
    </source>
</reference>
<feature type="domain" description="RNA polymerase sigma-70 region 2" evidence="6">
    <location>
        <begin position="15"/>
        <end position="74"/>
    </location>
</feature>
<dbReference type="InterPro" id="IPR039425">
    <property type="entry name" value="RNA_pol_sigma-70-like"/>
</dbReference>
<accession>A0A162K8A2</accession>
<evidence type="ECO:0000259" key="6">
    <source>
        <dbReference type="Pfam" id="PF04542"/>
    </source>
</evidence>
<dbReference type="RefSeq" id="WP_062767701.1">
    <property type="nucleotide sequence ID" value="NZ_CP121045.1"/>
</dbReference>
<dbReference type="GO" id="GO:0006352">
    <property type="term" value="P:DNA-templated transcription initiation"/>
    <property type="evidence" value="ECO:0007669"/>
    <property type="project" value="InterPro"/>
</dbReference>
<evidence type="ECO:0000256" key="5">
    <source>
        <dbReference type="SAM" id="MobiDB-lite"/>
    </source>
</evidence>
<dbReference type="AlphaFoldDB" id="A0A162K8A2"/>
<dbReference type="PANTHER" id="PTHR43133">
    <property type="entry name" value="RNA POLYMERASE ECF-TYPE SIGMA FACTO"/>
    <property type="match status" value="1"/>
</dbReference>
<reference evidence="8 11" key="2">
    <citation type="journal article" date="2018" name="Nat. Biotechnol.">
        <title>A standardized bacterial taxonomy based on genome phylogeny substantially revises the tree of life.</title>
        <authorList>
            <person name="Parks D.H."/>
            <person name="Chuvochina M."/>
            <person name="Waite D.W."/>
            <person name="Rinke C."/>
            <person name="Skarshewski A."/>
            <person name="Chaumeil P.A."/>
            <person name="Hugenholtz P."/>
        </authorList>
    </citation>
    <scope>NUCLEOTIDE SEQUENCE [LARGE SCALE GENOMIC DNA]</scope>
    <source>
        <strain evidence="8">UBA8739</strain>
    </source>
</reference>
<dbReference type="InterPro" id="IPR013324">
    <property type="entry name" value="RNA_pol_sigma_r3/r4-like"/>
</dbReference>
<dbReference type="NCBIfam" id="TIGR02937">
    <property type="entry name" value="sigma70-ECF"/>
    <property type="match status" value="1"/>
</dbReference>
<dbReference type="PANTHER" id="PTHR43133:SF25">
    <property type="entry name" value="RNA POLYMERASE SIGMA FACTOR RFAY-RELATED"/>
    <property type="match status" value="1"/>
</dbReference>
<dbReference type="OrthoDB" id="9803470at2"/>
<dbReference type="InterPro" id="IPR036388">
    <property type="entry name" value="WH-like_DNA-bd_sf"/>
</dbReference>
<dbReference type="Pfam" id="PF04542">
    <property type="entry name" value="Sigma70_r2"/>
    <property type="match status" value="1"/>
</dbReference>
<evidence type="ECO:0000313" key="10">
    <source>
        <dbReference type="Proteomes" id="UP000075787"/>
    </source>
</evidence>
<dbReference type="EMBL" id="LPZR01000194">
    <property type="protein sequence ID" value="KYO50680.1"/>
    <property type="molecule type" value="Genomic_DNA"/>
</dbReference>
<dbReference type="GO" id="GO:0003677">
    <property type="term" value="F:DNA binding"/>
    <property type="evidence" value="ECO:0007669"/>
    <property type="project" value="InterPro"/>
</dbReference>
<name>A0A162K8A2_9PROT</name>
<dbReference type="CDD" id="cd06171">
    <property type="entry name" value="Sigma70_r4"/>
    <property type="match status" value="1"/>
</dbReference>
<keyword evidence="3" id="KW-0731">Sigma factor</keyword>
<dbReference type="GO" id="GO:0016987">
    <property type="term" value="F:sigma factor activity"/>
    <property type="evidence" value="ECO:0007669"/>
    <property type="project" value="UniProtKB-KW"/>
</dbReference>
<dbReference type="Gene3D" id="1.10.1740.10">
    <property type="match status" value="1"/>
</dbReference>
<protein>
    <submittedName>
        <fullName evidence="9">RNA polymerase subunit sigma</fullName>
    </submittedName>
</protein>
<dbReference type="SUPFAM" id="SSF88659">
    <property type="entry name" value="Sigma3 and sigma4 domains of RNA polymerase sigma factors"/>
    <property type="match status" value="1"/>
</dbReference>
<proteinExistence type="inferred from homology"/>
<feature type="region of interest" description="Disordered" evidence="5">
    <location>
        <begin position="162"/>
        <end position="186"/>
    </location>
</feature>
<dbReference type="InterPro" id="IPR013325">
    <property type="entry name" value="RNA_pol_sigma_r2"/>
</dbReference>
<evidence type="ECO:0000256" key="1">
    <source>
        <dbReference type="ARBA" id="ARBA00010641"/>
    </source>
</evidence>
<gene>
    <name evidence="9" type="ORF">AUP44_12025</name>
    <name evidence="8" type="ORF">DCK97_07230</name>
</gene>
<dbReference type="InterPro" id="IPR014284">
    <property type="entry name" value="RNA_pol_sigma-70_dom"/>
</dbReference>
<dbReference type="Gene3D" id="1.10.10.10">
    <property type="entry name" value="Winged helix-like DNA-binding domain superfamily/Winged helix DNA-binding domain"/>
    <property type="match status" value="1"/>
</dbReference>
<dbReference type="Pfam" id="PF08281">
    <property type="entry name" value="Sigma70_r4_2"/>
    <property type="match status" value="1"/>
</dbReference>
<evidence type="ECO:0000313" key="8">
    <source>
        <dbReference type="EMBL" id="HAE47198.1"/>
    </source>
</evidence>
<organism evidence="9 10">
    <name type="scientific">Tistrella mobilis</name>
    <dbReference type="NCBI Taxonomy" id="171437"/>
    <lineage>
        <taxon>Bacteria</taxon>
        <taxon>Pseudomonadati</taxon>
        <taxon>Pseudomonadota</taxon>
        <taxon>Alphaproteobacteria</taxon>
        <taxon>Geminicoccales</taxon>
        <taxon>Geminicoccaceae</taxon>
        <taxon>Tistrella</taxon>
    </lineage>
</organism>
<evidence type="ECO:0000256" key="4">
    <source>
        <dbReference type="ARBA" id="ARBA00023163"/>
    </source>
</evidence>
<dbReference type="InterPro" id="IPR007627">
    <property type="entry name" value="RNA_pol_sigma70_r2"/>
</dbReference>
<sequence length="186" mass="20191">MSTTRNGFDVVGELGALRRYARVLTRDEADAEDLVHDALVRAYEKRGSFRSGGNLKGWLLAIVHNTFVSARRARLARQTREERSAELEPLHAEPAQDGAVRLDEVRRAFLQLPDEQREALHLVAIEGLSYQEAAAALDVPVGTLMSRIGRARAALRALDEAGPAAARTAGSPPKLRIVGGSDDGTD</sequence>
<dbReference type="Proteomes" id="UP000075787">
    <property type="component" value="Unassembled WGS sequence"/>
</dbReference>
<evidence type="ECO:0000313" key="9">
    <source>
        <dbReference type="EMBL" id="KYO50680.1"/>
    </source>
</evidence>
<evidence type="ECO:0000256" key="2">
    <source>
        <dbReference type="ARBA" id="ARBA00023015"/>
    </source>
</evidence>
<comment type="caution">
    <text evidence="9">The sequence shown here is derived from an EMBL/GenBank/DDBJ whole genome shotgun (WGS) entry which is preliminary data.</text>
</comment>
<keyword evidence="2" id="KW-0805">Transcription regulation</keyword>
<dbReference type="GeneID" id="97241884"/>
<dbReference type="NCBIfam" id="NF009164">
    <property type="entry name" value="PRK12511.1"/>
    <property type="match status" value="1"/>
</dbReference>